<dbReference type="Proteomes" id="UP000548582">
    <property type="component" value="Unassembled WGS sequence"/>
</dbReference>
<reference evidence="5 6" key="1">
    <citation type="submission" date="2020-03" db="EMBL/GenBank/DDBJ databases">
        <authorList>
            <person name="Sun Q."/>
        </authorList>
    </citation>
    <scope>NUCLEOTIDE SEQUENCE [LARGE SCALE GENOMIC DNA]</scope>
    <source>
        <strain evidence="5 6">JC162</strain>
    </source>
</reference>
<feature type="chain" id="PRO_5032340720" description="DUF7939 domain-containing protein" evidence="3">
    <location>
        <begin position="21"/>
        <end position="442"/>
    </location>
</feature>
<keyword evidence="3" id="KW-0732">Signal</keyword>
<dbReference type="AlphaFoldDB" id="A0A848EBX0"/>
<name>A0A848EBX0_9PROT</name>
<dbReference type="PANTHER" id="PTHR40940">
    <property type="entry name" value="PROTEIN BATD-RELATED"/>
    <property type="match status" value="1"/>
</dbReference>
<evidence type="ECO:0000256" key="2">
    <source>
        <dbReference type="SAM" id="Phobius"/>
    </source>
</evidence>
<keyword evidence="6" id="KW-1185">Reference proteome</keyword>
<dbReference type="RefSeq" id="WP_170053274.1">
    <property type="nucleotide sequence ID" value="NZ_JABBKX010000002.1"/>
</dbReference>
<accession>A0A848EBX0</accession>
<feature type="signal peptide" evidence="3">
    <location>
        <begin position="1"/>
        <end position="20"/>
    </location>
</feature>
<evidence type="ECO:0000256" key="3">
    <source>
        <dbReference type="SAM" id="SignalP"/>
    </source>
</evidence>
<organism evidence="5 6">
    <name type="scientific">Neoroseomonas marina</name>
    <dbReference type="NCBI Taxonomy" id="1232220"/>
    <lineage>
        <taxon>Bacteria</taxon>
        <taxon>Pseudomonadati</taxon>
        <taxon>Pseudomonadota</taxon>
        <taxon>Alphaproteobacteria</taxon>
        <taxon>Acetobacterales</taxon>
        <taxon>Acetobacteraceae</taxon>
        <taxon>Neoroseomonas</taxon>
    </lineage>
</organism>
<feature type="region of interest" description="Disordered" evidence="1">
    <location>
        <begin position="409"/>
        <end position="442"/>
    </location>
</feature>
<feature type="domain" description="DUF7939" evidence="4">
    <location>
        <begin position="325"/>
        <end position="405"/>
    </location>
</feature>
<evidence type="ECO:0000259" key="4">
    <source>
        <dbReference type="Pfam" id="PF25607"/>
    </source>
</evidence>
<gene>
    <name evidence="5" type="ORF">GWK16_07235</name>
</gene>
<evidence type="ECO:0000313" key="5">
    <source>
        <dbReference type="EMBL" id="NMJ41027.1"/>
    </source>
</evidence>
<feature type="compositionally biased region" description="Low complexity" evidence="1">
    <location>
        <begin position="418"/>
        <end position="429"/>
    </location>
</feature>
<comment type="caution">
    <text evidence="5">The sequence shown here is derived from an EMBL/GenBank/DDBJ whole genome shotgun (WGS) entry which is preliminary data.</text>
</comment>
<dbReference type="InterPro" id="IPR025738">
    <property type="entry name" value="BatD"/>
</dbReference>
<keyword evidence="2" id="KW-1133">Transmembrane helix</keyword>
<keyword evidence="2" id="KW-0472">Membrane</keyword>
<evidence type="ECO:0000313" key="6">
    <source>
        <dbReference type="Proteomes" id="UP000548582"/>
    </source>
</evidence>
<feature type="transmembrane region" description="Helical" evidence="2">
    <location>
        <begin position="291"/>
        <end position="312"/>
    </location>
</feature>
<protein>
    <recommendedName>
        <fullName evidence="4">DUF7939 domain-containing protein</fullName>
    </recommendedName>
</protein>
<dbReference type="Pfam" id="PF25607">
    <property type="entry name" value="DUF7939"/>
    <property type="match status" value="1"/>
</dbReference>
<dbReference type="PANTHER" id="PTHR40940:SF1">
    <property type="entry name" value="PROTEIN BATD"/>
    <property type="match status" value="1"/>
</dbReference>
<proteinExistence type="predicted"/>
<keyword evidence="2" id="KW-0812">Transmembrane</keyword>
<evidence type="ECO:0000256" key="1">
    <source>
        <dbReference type="SAM" id="MobiDB-lite"/>
    </source>
</evidence>
<dbReference type="InterPro" id="IPR057699">
    <property type="entry name" value="DUF7939"/>
</dbReference>
<dbReference type="EMBL" id="JABBKX010000002">
    <property type="protein sequence ID" value="NMJ41027.1"/>
    <property type="molecule type" value="Genomic_DNA"/>
</dbReference>
<sequence>MRWRPTLALMLLATPLRAQAPDPAHDGPPLVLRLAVAPAGPVWVGQRIAVTLTALTPLRFADPPSWPDLAATQGRMILLPEGGTVPGVDRVDGKDYVALQHTYSVFAAEAGPLVIAPVAMALRVGGPNGQPVEAHATTTESRITARLPPGVSDVTRLVVAPSFRMTAAIEGDVGQLRAGQAVVRTLRMQADDTTSMLLPAGAWGSPEGVRVYPDPPVLQDRSERGIFHASRSERVAFVPERAGPLELPGFAVTWFDPRSGRSREVRADAVRLDVLPADAPGTETGTTAGRWAALLGAAGMGLLIVGGIAWGWRRRSGPHRCEAPPITALARACRSGDAQAAVRALYRWSDAVRPPGGERTIAALARQAGVPALAREAQALEDRAFGARDSRWTGSALLDAARRTERALRNRAGQVSTPALPALNPAAAPRPAPRMSQPRWVR</sequence>